<reference evidence="1 2" key="1">
    <citation type="submission" date="2015-12" db="EMBL/GenBank/DDBJ databases">
        <title>Dictyostelia acquired genes for synthesis and detection of signals that induce cell-type specialization by lateral gene transfer from prokaryotes.</title>
        <authorList>
            <person name="Gloeckner G."/>
            <person name="Schaap P."/>
        </authorList>
    </citation>
    <scope>NUCLEOTIDE SEQUENCE [LARGE SCALE GENOMIC DNA]</scope>
    <source>
        <strain evidence="1 2">TK</strain>
    </source>
</reference>
<comment type="caution">
    <text evidence="1">The sequence shown here is derived from an EMBL/GenBank/DDBJ whole genome shotgun (WGS) entry which is preliminary data.</text>
</comment>
<accession>A0A151ZK67</accession>
<dbReference type="InParanoid" id="A0A151ZK67"/>
<dbReference type="Proteomes" id="UP000076078">
    <property type="component" value="Unassembled WGS sequence"/>
</dbReference>
<dbReference type="InterPro" id="IPR032675">
    <property type="entry name" value="LRR_dom_sf"/>
</dbReference>
<dbReference type="EMBL" id="LODT01000022">
    <property type="protein sequence ID" value="KYQ94305.1"/>
    <property type="molecule type" value="Genomic_DNA"/>
</dbReference>
<name>A0A151ZK67_TIELA</name>
<dbReference type="AlphaFoldDB" id="A0A151ZK67"/>
<gene>
    <name evidence="1" type="ORF">DLAC_04603</name>
</gene>
<protein>
    <submittedName>
        <fullName evidence="1">Uncharacterized protein</fullName>
    </submittedName>
</protein>
<proteinExistence type="predicted"/>
<organism evidence="1 2">
    <name type="scientific">Tieghemostelium lacteum</name>
    <name type="common">Slime mold</name>
    <name type="synonym">Dictyostelium lacteum</name>
    <dbReference type="NCBI Taxonomy" id="361077"/>
    <lineage>
        <taxon>Eukaryota</taxon>
        <taxon>Amoebozoa</taxon>
        <taxon>Evosea</taxon>
        <taxon>Eumycetozoa</taxon>
        <taxon>Dictyostelia</taxon>
        <taxon>Dictyosteliales</taxon>
        <taxon>Raperosteliaceae</taxon>
        <taxon>Tieghemostelium</taxon>
    </lineage>
</organism>
<sequence length="607" mass="70321">MGNQSTKQQKNYTLPHYLFKYVLVVLFKNYETPLHTKIDYHQGIIIAQLNNLYLVSKSIRDLLPKDLVFRIDNNRLLYYAYLFTVKRNIPLKLYQNAKTDQLNASLLKQLKLSGIIKGNLMFNPNSNSSLPDILLRKHLKQSLEKLEKLRFDTNLWMVSPLKSKLEAYEDIPLHNLRDIVFNIYLTFPNAFDFVSFFGPQTERYQLNSFTIKTTSCVLIIPKETVQVFKSVNLKILDLKYIKCKLDDLLLLVDNNQTLWKLRLSQLEITDYPENDPTINAFLNCIKSNSKIEDLQLMNVSFPNGIIPILKNSDISIFLDGNDHVKSLVLNVKITESTTDEKSQEIENTTLQRFHIHYDTYTPNEIWNMGKGSNIRDLYILRLGNPSKPINEIYQNLQELELGNVNLGHLKYLVFPLLESPNCILKSLVLSKHTDIPQITWLTLVDLYKKSRSLTKLGITFTELPIAIVSDILKFNHPTVDHLSFEGCRFGIHILKKLQKSISKNRSIRILNLENLECSDSPNQYYEFLSSLIQRSTTNNISLESINFNNKNITIDSDIINQFIQSSNLQFLDIGNNFKFTNTIMSNLKCPYISQKITPLQMLTNTYL</sequence>
<evidence type="ECO:0000313" key="2">
    <source>
        <dbReference type="Proteomes" id="UP000076078"/>
    </source>
</evidence>
<dbReference type="SUPFAM" id="SSF52047">
    <property type="entry name" value="RNI-like"/>
    <property type="match status" value="1"/>
</dbReference>
<dbReference type="Gene3D" id="3.80.10.10">
    <property type="entry name" value="Ribonuclease Inhibitor"/>
    <property type="match status" value="1"/>
</dbReference>
<keyword evidence="2" id="KW-1185">Reference proteome</keyword>
<evidence type="ECO:0000313" key="1">
    <source>
        <dbReference type="EMBL" id="KYQ94305.1"/>
    </source>
</evidence>